<dbReference type="RefSeq" id="WP_191209237.1">
    <property type="nucleotide sequence ID" value="NZ_BAABKL010000036.1"/>
</dbReference>
<name>A0A927F051_9ACTN</name>
<protein>
    <submittedName>
        <fullName evidence="2">Uncharacterized protein</fullName>
    </submittedName>
</protein>
<feature type="region of interest" description="Disordered" evidence="1">
    <location>
        <begin position="1"/>
        <end position="25"/>
    </location>
</feature>
<evidence type="ECO:0000313" key="2">
    <source>
        <dbReference type="EMBL" id="MBD3931926.1"/>
    </source>
</evidence>
<evidence type="ECO:0000313" key="3">
    <source>
        <dbReference type="Proteomes" id="UP000632289"/>
    </source>
</evidence>
<dbReference type="AlphaFoldDB" id="A0A927F051"/>
<keyword evidence="3" id="KW-1185">Reference proteome</keyword>
<gene>
    <name evidence="2" type="ORF">IF129_10200</name>
</gene>
<feature type="region of interest" description="Disordered" evidence="1">
    <location>
        <begin position="41"/>
        <end position="82"/>
    </location>
</feature>
<reference evidence="2" key="1">
    <citation type="submission" date="2020-09" db="EMBL/GenBank/DDBJ databases">
        <title>Secondary metabolite and genome analysis of marine Streptomyces chumphonensis KK1-2T.</title>
        <authorList>
            <person name="Phongsopitanun W."/>
            <person name="Kanchanasin P."/>
            <person name="Pittayakhajonwut P."/>
            <person name="Suwanborirux K."/>
            <person name="Tanasupawat S."/>
        </authorList>
    </citation>
    <scope>NUCLEOTIDE SEQUENCE</scope>
    <source>
        <strain evidence="2">KK1-2</strain>
    </source>
</reference>
<dbReference type="Proteomes" id="UP000632289">
    <property type="component" value="Unassembled WGS sequence"/>
</dbReference>
<comment type="caution">
    <text evidence="2">The sequence shown here is derived from an EMBL/GenBank/DDBJ whole genome shotgun (WGS) entry which is preliminary data.</text>
</comment>
<proteinExistence type="predicted"/>
<feature type="compositionally biased region" description="Basic and acidic residues" evidence="1">
    <location>
        <begin position="46"/>
        <end position="68"/>
    </location>
</feature>
<dbReference type="EMBL" id="JACXYU010000004">
    <property type="protein sequence ID" value="MBD3931926.1"/>
    <property type="molecule type" value="Genomic_DNA"/>
</dbReference>
<organism evidence="2 3">
    <name type="scientific">Streptomyces chumphonensis</name>
    <dbReference type="NCBI Taxonomy" id="1214925"/>
    <lineage>
        <taxon>Bacteria</taxon>
        <taxon>Bacillati</taxon>
        <taxon>Actinomycetota</taxon>
        <taxon>Actinomycetes</taxon>
        <taxon>Kitasatosporales</taxon>
        <taxon>Streptomycetaceae</taxon>
        <taxon>Streptomyces</taxon>
    </lineage>
</organism>
<accession>A0A927F051</accession>
<sequence length="82" mass="8923">MRRIRMVVDMPPGSARDGQPWPARGKPVELPTAQAAHLVASGVAEKVPEESARTDEAGEPRAAEEPDKRSRRRPTKPKDGEG</sequence>
<evidence type="ECO:0000256" key="1">
    <source>
        <dbReference type="SAM" id="MobiDB-lite"/>
    </source>
</evidence>